<dbReference type="AlphaFoldDB" id="A0A9X2F6M5"/>
<keyword evidence="5" id="KW-0170">Cobalt</keyword>
<dbReference type="GO" id="GO:0005737">
    <property type="term" value="C:cytoplasm"/>
    <property type="evidence" value="ECO:0007669"/>
    <property type="project" value="TreeGrafter"/>
</dbReference>
<comment type="similarity">
    <text evidence="2">Belongs to the methylmalonyl-CoA mutase family.</text>
</comment>
<gene>
    <name evidence="7" type="ORF">NG895_04970</name>
</gene>
<organism evidence="7 8">
    <name type="scientific">Aeoliella straminimaris</name>
    <dbReference type="NCBI Taxonomy" id="2954799"/>
    <lineage>
        <taxon>Bacteria</taxon>
        <taxon>Pseudomonadati</taxon>
        <taxon>Planctomycetota</taxon>
        <taxon>Planctomycetia</taxon>
        <taxon>Pirellulales</taxon>
        <taxon>Lacipirellulaceae</taxon>
        <taxon>Aeoliella</taxon>
    </lineage>
</organism>
<dbReference type="PANTHER" id="PTHR48101">
    <property type="entry name" value="METHYLMALONYL-COA MUTASE, MITOCHONDRIAL-RELATED"/>
    <property type="match status" value="1"/>
</dbReference>
<keyword evidence="8" id="KW-1185">Reference proteome</keyword>
<dbReference type="SUPFAM" id="SSF52242">
    <property type="entry name" value="Cobalamin (vitamin B12)-binding domain"/>
    <property type="match status" value="1"/>
</dbReference>
<dbReference type="EMBL" id="JAMXLR010000020">
    <property type="protein sequence ID" value="MCO6043250.1"/>
    <property type="molecule type" value="Genomic_DNA"/>
</dbReference>
<dbReference type="InterPro" id="IPR016176">
    <property type="entry name" value="Cbl-dep_enz_cat"/>
</dbReference>
<dbReference type="GO" id="GO:0046872">
    <property type="term" value="F:metal ion binding"/>
    <property type="evidence" value="ECO:0007669"/>
    <property type="project" value="InterPro"/>
</dbReference>
<evidence type="ECO:0000313" key="7">
    <source>
        <dbReference type="EMBL" id="MCO6043250.1"/>
    </source>
</evidence>
<evidence type="ECO:0000256" key="4">
    <source>
        <dbReference type="ARBA" id="ARBA00023235"/>
    </source>
</evidence>
<dbReference type="GO" id="GO:0019678">
    <property type="term" value="P:propionate metabolic process, methylmalonyl pathway"/>
    <property type="evidence" value="ECO:0007669"/>
    <property type="project" value="TreeGrafter"/>
</dbReference>
<dbReference type="Pfam" id="PF01642">
    <property type="entry name" value="MM_CoA_mutase"/>
    <property type="match status" value="1"/>
</dbReference>
<dbReference type="SUPFAM" id="SSF51703">
    <property type="entry name" value="Cobalamin (vitamin B12)-dependent enzymes"/>
    <property type="match status" value="1"/>
</dbReference>
<dbReference type="Gene3D" id="3.40.50.280">
    <property type="entry name" value="Cobalamin-binding domain"/>
    <property type="match status" value="1"/>
</dbReference>
<dbReference type="Gene3D" id="3.20.20.240">
    <property type="entry name" value="Methylmalonyl-CoA mutase"/>
    <property type="match status" value="1"/>
</dbReference>
<evidence type="ECO:0000313" key="8">
    <source>
        <dbReference type="Proteomes" id="UP001155241"/>
    </source>
</evidence>
<name>A0A9X2F6M5_9BACT</name>
<dbReference type="GO" id="GO:0031419">
    <property type="term" value="F:cobalamin binding"/>
    <property type="evidence" value="ECO:0007669"/>
    <property type="project" value="UniProtKB-KW"/>
</dbReference>
<accession>A0A9X2F6M5</accession>
<evidence type="ECO:0000256" key="2">
    <source>
        <dbReference type="ARBA" id="ARBA00008465"/>
    </source>
</evidence>
<comment type="caution">
    <text evidence="7">The sequence shown here is derived from an EMBL/GenBank/DDBJ whole genome shotgun (WGS) entry which is preliminary data.</text>
</comment>
<evidence type="ECO:0000259" key="6">
    <source>
        <dbReference type="Pfam" id="PF01642"/>
    </source>
</evidence>
<feature type="domain" description="Methylmalonyl-CoA mutase alpha/beta chain catalytic" evidence="6">
    <location>
        <begin position="51"/>
        <end position="544"/>
    </location>
</feature>
<dbReference type="CDD" id="cd03677">
    <property type="entry name" value="MM_CoA_mutase_beta"/>
    <property type="match status" value="1"/>
</dbReference>
<keyword evidence="3" id="KW-0846">Cobalamin</keyword>
<dbReference type="InterPro" id="IPR006099">
    <property type="entry name" value="MeMalonylCoA_mutase_a/b_cat"/>
</dbReference>
<sequence>MNKIEDNGGTMLDTELNIKKDFPPVAYEAWREVVENDLKGAPFEKKLITRTFEGVELQPVYTSRDWSSEGDPNGFPGLPFFLRGSKPLALAETGWDLRQEYTHPDLAASNQAILADLEGGVTSILLRLDCAARGGLDADSKAADELSARDGVAAYHVDDLDAVLAKVQLPLVGVALEAGAAFLPAAAQLVALWRRHDVEPDEARGAFNADPLAVLARDGQLPTSPQTALGLMADLAKWTSANYPKVTAVRVGTAAYHHAGATAVQDIAFSMATGVEYLRAMTAAGMDVSSAARQILFSMSVGTHQFLSIAKLRAARSLWARVVEASGGDAEAGAMRLHTRVSKRVLTARDPYVNLLRNTVAVFAGGVGGAEVITSEPYDVAAGLPDATSRRIARNTLHVLQDESHLHRVVDPAGGSWYMDWLTNELATQAWSQLQEIERQGGMLAALESGWVADQIDSAFAPRAKAIASRKEGITGVSEFPNLTEEPVVRQTPDRAALQAKATQRLATARCAAEVVSGVAGSSEKMAAAVEAASAGASIGQLASGLGFGEGDTTITPIAPHPFAEPFEALRDASDKWLAEKGSRPKVFLANMGPIAHHTARATFSKNFFEAGGFEAVTNNGFADADAAAKALAESGAKVAVICSSDKLYPELVPDTTAKLKAAGARTVVLAGYPGENENAWRDAGVDQFIFIKCDVLSTLRNLLREEGVLQ</sequence>
<dbReference type="RefSeq" id="WP_252851350.1">
    <property type="nucleotide sequence ID" value="NZ_JAMXLR010000020.1"/>
</dbReference>
<dbReference type="PANTHER" id="PTHR48101:SF4">
    <property type="entry name" value="METHYLMALONYL-COA MUTASE, MITOCHONDRIAL"/>
    <property type="match status" value="1"/>
</dbReference>
<evidence type="ECO:0000256" key="1">
    <source>
        <dbReference type="ARBA" id="ARBA00001922"/>
    </source>
</evidence>
<evidence type="ECO:0000256" key="5">
    <source>
        <dbReference type="ARBA" id="ARBA00023285"/>
    </source>
</evidence>
<comment type="cofactor">
    <cofactor evidence="1">
        <name>adenosylcob(III)alamin</name>
        <dbReference type="ChEBI" id="CHEBI:18408"/>
    </cofactor>
</comment>
<dbReference type="GO" id="GO:0004494">
    <property type="term" value="F:methylmalonyl-CoA mutase activity"/>
    <property type="evidence" value="ECO:0007669"/>
    <property type="project" value="UniProtKB-EC"/>
</dbReference>
<proteinExistence type="inferred from homology"/>
<reference evidence="7" key="1">
    <citation type="submission" date="2022-06" db="EMBL/GenBank/DDBJ databases">
        <title>Aeoliella straminimaris, a novel planctomycete from sediments.</title>
        <authorList>
            <person name="Vitorino I.R."/>
            <person name="Lage O.M."/>
        </authorList>
    </citation>
    <scope>NUCLEOTIDE SEQUENCE</scope>
    <source>
        <strain evidence="7">ICT_H6.2</strain>
    </source>
</reference>
<dbReference type="Proteomes" id="UP001155241">
    <property type="component" value="Unassembled WGS sequence"/>
</dbReference>
<evidence type="ECO:0000256" key="3">
    <source>
        <dbReference type="ARBA" id="ARBA00022628"/>
    </source>
</evidence>
<dbReference type="InterPro" id="IPR036724">
    <property type="entry name" value="Cobalamin-bd_sf"/>
</dbReference>
<protein>
    <submittedName>
        <fullName evidence="7">Methylmalonyl-CoA mutase subunit beta</fullName>
    </submittedName>
</protein>
<keyword evidence="4" id="KW-0413">Isomerase</keyword>